<comment type="subcellular location">
    <subcellularLocation>
        <location evidence="1">Cell membrane</location>
        <topology evidence="1">Multi-pass membrane protein</topology>
    </subcellularLocation>
</comment>
<dbReference type="AlphaFoldDB" id="A0AAT9FNW4"/>
<reference evidence="9" key="1">
    <citation type="submission" date="2024-07" db="EMBL/GenBank/DDBJ databases">
        <title>Complete genome sequence of Verrucomicrobiaceae bacterium NT6N.</title>
        <authorList>
            <person name="Huang C."/>
            <person name="Takami H."/>
            <person name="Hamasaki K."/>
        </authorList>
    </citation>
    <scope>NUCLEOTIDE SEQUENCE</scope>
    <source>
        <strain evidence="9">NT6N</strain>
    </source>
</reference>
<protein>
    <recommendedName>
        <fullName evidence="10">Exosortase/archaeosortase family protein</fullName>
    </recommendedName>
</protein>
<keyword evidence="7 8" id="KW-0472">Membrane</keyword>
<feature type="transmembrane region" description="Helical" evidence="8">
    <location>
        <begin position="216"/>
        <end position="238"/>
    </location>
</feature>
<feature type="transmembrane region" description="Helical" evidence="8">
    <location>
        <begin position="250"/>
        <end position="279"/>
    </location>
</feature>
<dbReference type="GO" id="GO:0006508">
    <property type="term" value="P:proteolysis"/>
    <property type="evidence" value="ECO:0007669"/>
    <property type="project" value="UniProtKB-KW"/>
</dbReference>
<evidence type="ECO:0000256" key="1">
    <source>
        <dbReference type="ARBA" id="ARBA00004651"/>
    </source>
</evidence>
<feature type="transmembrane region" description="Helical" evidence="8">
    <location>
        <begin position="72"/>
        <end position="92"/>
    </location>
</feature>
<dbReference type="NCBIfam" id="TIGR04178">
    <property type="entry name" value="exo_archaeo"/>
    <property type="match status" value="1"/>
</dbReference>
<evidence type="ECO:0000256" key="4">
    <source>
        <dbReference type="ARBA" id="ARBA00022692"/>
    </source>
</evidence>
<dbReference type="GO" id="GO:0005886">
    <property type="term" value="C:plasma membrane"/>
    <property type="evidence" value="ECO:0007669"/>
    <property type="project" value="UniProtKB-SubCell"/>
</dbReference>
<keyword evidence="2" id="KW-1003">Cell membrane</keyword>
<feature type="transmembrane region" description="Helical" evidence="8">
    <location>
        <begin position="12"/>
        <end position="33"/>
    </location>
</feature>
<dbReference type="NCBIfam" id="NF033780">
    <property type="entry name" value="exosort_XrtU_C"/>
    <property type="match status" value="1"/>
</dbReference>
<keyword evidence="3" id="KW-0645">Protease</keyword>
<organism evidence="9">
    <name type="scientific">Oceaniferula spumae</name>
    <dbReference type="NCBI Taxonomy" id="2979115"/>
    <lineage>
        <taxon>Bacteria</taxon>
        <taxon>Pseudomonadati</taxon>
        <taxon>Verrucomicrobiota</taxon>
        <taxon>Verrucomicrobiia</taxon>
        <taxon>Verrucomicrobiales</taxon>
        <taxon>Verrucomicrobiaceae</taxon>
        <taxon>Oceaniferula</taxon>
    </lineage>
</organism>
<keyword evidence="6 8" id="KW-1133">Transmembrane helix</keyword>
<evidence type="ECO:0000256" key="5">
    <source>
        <dbReference type="ARBA" id="ARBA00022801"/>
    </source>
</evidence>
<evidence type="ECO:0000256" key="8">
    <source>
        <dbReference type="SAM" id="Phobius"/>
    </source>
</evidence>
<dbReference type="Pfam" id="PF09721">
    <property type="entry name" value="Exosortase_EpsH"/>
    <property type="match status" value="1"/>
</dbReference>
<proteinExistence type="predicted"/>
<feature type="transmembrane region" description="Helical" evidence="8">
    <location>
        <begin position="121"/>
        <end position="139"/>
    </location>
</feature>
<gene>
    <name evidence="9" type="ORF">NT6N_27020</name>
</gene>
<feature type="transmembrane region" description="Helical" evidence="8">
    <location>
        <begin position="330"/>
        <end position="350"/>
    </location>
</feature>
<keyword evidence="5" id="KW-0378">Hydrolase</keyword>
<feature type="transmembrane region" description="Helical" evidence="8">
    <location>
        <begin position="300"/>
        <end position="318"/>
    </location>
</feature>
<dbReference type="GO" id="GO:0008233">
    <property type="term" value="F:peptidase activity"/>
    <property type="evidence" value="ECO:0007669"/>
    <property type="project" value="UniProtKB-KW"/>
</dbReference>
<feature type="transmembrane region" description="Helical" evidence="8">
    <location>
        <begin position="98"/>
        <end position="114"/>
    </location>
</feature>
<sequence length="562" mass="63964">MSNKDKSKLNTCTWVLLIATLCMYLPMLIDYFGVLQWKIYYRFYPLVIFAVGIILYQRWKQAPPAERFSPRWPMWFLGVGAIPVTLIALLYFIPWLSALAFLMLLGAGFLYLASCRKIENLMGIFLLLFLLLRPPYQLIVRMMVWMENLSAQWASAILDYRNVTHSLQGNILALPQHDFPIDTICSGLVSVLSMVATAAVICVIKNRKLMTCLMTFVLAVVSTWLLNVCRILMAVSIFRKHEIDVLSGGYLVGFVIVSAVFSLLLVLSADALSAFLLSGIDRDANDLSGARRPRGMLAKLWNAVSNFSLFSLLGRFSVASKPSRPGRGVIITLIIVLVGLSGMEAVIYFYRMKTDRRQFMYGEDDLSKISRQTIKFDRPGWEVISAYDEKREFASIWGALSNTWRLKYNGINVIMSLDYPFDNWHDVKSCYNNIGWTINAEKTLRDGAFSNWGASETYLTVPNGDAGFVICSHSDHVGDVVQPKPATHRLGMLRYRLHPDQWSAPFGKSMDRNKRTFYQTQCMVSTPLPLDEATQEEIRLMYAQFREQARRAIARQSLQQLN</sequence>
<dbReference type="EMBL" id="AP026866">
    <property type="protein sequence ID" value="BDS07662.1"/>
    <property type="molecule type" value="Genomic_DNA"/>
</dbReference>
<accession>A0AAT9FNW4</accession>
<feature type="transmembrane region" description="Helical" evidence="8">
    <location>
        <begin position="39"/>
        <end position="56"/>
    </location>
</feature>
<evidence type="ECO:0008006" key="10">
    <source>
        <dbReference type="Google" id="ProtNLM"/>
    </source>
</evidence>
<keyword evidence="4 8" id="KW-0812">Transmembrane</keyword>
<dbReference type="InterPro" id="IPR026392">
    <property type="entry name" value="Exo/Archaeosortase_dom"/>
</dbReference>
<evidence type="ECO:0000256" key="6">
    <source>
        <dbReference type="ARBA" id="ARBA00022989"/>
    </source>
</evidence>
<evidence type="ECO:0000256" key="7">
    <source>
        <dbReference type="ARBA" id="ARBA00023136"/>
    </source>
</evidence>
<evidence type="ECO:0000313" key="9">
    <source>
        <dbReference type="EMBL" id="BDS07662.1"/>
    </source>
</evidence>
<name>A0AAT9FNW4_9BACT</name>
<dbReference type="KEGG" id="osu:NT6N_27020"/>
<feature type="transmembrane region" description="Helical" evidence="8">
    <location>
        <begin position="181"/>
        <end position="204"/>
    </location>
</feature>
<dbReference type="InterPro" id="IPR019127">
    <property type="entry name" value="Exosortase"/>
</dbReference>
<evidence type="ECO:0000256" key="2">
    <source>
        <dbReference type="ARBA" id="ARBA00022475"/>
    </source>
</evidence>
<evidence type="ECO:0000256" key="3">
    <source>
        <dbReference type="ARBA" id="ARBA00022670"/>
    </source>
</evidence>